<feature type="compositionally biased region" description="Polar residues" evidence="1">
    <location>
        <begin position="1"/>
        <end position="21"/>
    </location>
</feature>
<keyword evidence="3" id="KW-1185">Reference proteome</keyword>
<reference evidence="2 3" key="1">
    <citation type="submission" date="2019-03" db="EMBL/GenBank/DDBJ databases">
        <title>First draft genome of Liparis tanakae, snailfish: a comprehensive survey of snailfish specific genes.</title>
        <authorList>
            <person name="Kim W."/>
            <person name="Song I."/>
            <person name="Jeong J.-H."/>
            <person name="Kim D."/>
            <person name="Kim S."/>
            <person name="Ryu S."/>
            <person name="Song J.Y."/>
            <person name="Lee S.K."/>
        </authorList>
    </citation>
    <scope>NUCLEOTIDE SEQUENCE [LARGE SCALE GENOMIC DNA]</scope>
    <source>
        <tissue evidence="2">Muscle</tissue>
    </source>
</reference>
<protein>
    <submittedName>
        <fullName evidence="2">Uncharacterized protein</fullName>
    </submittedName>
</protein>
<proteinExistence type="predicted"/>
<gene>
    <name evidence="2" type="ORF">EYF80_023581</name>
</gene>
<accession>A0A4Z2HN79</accession>
<dbReference type="EMBL" id="SRLO01000223">
    <property type="protein sequence ID" value="TNN66242.1"/>
    <property type="molecule type" value="Genomic_DNA"/>
</dbReference>
<name>A0A4Z2HN79_9TELE</name>
<feature type="region of interest" description="Disordered" evidence="1">
    <location>
        <begin position="1"/>
        <end position="33"/>
    </location>
</feature>
<evidence type="ECO:0000256" key="1">
    <source>
        <dbReference type="SAM" id="MobiDB-lite"/>
    </source>
</evidence>
<evidence type="ECO:0000313" key="3">
    <source>
        <dbReference type="Proteomes" id="UP000314294"/>
    </source>
</evidence>
<sequence length="202" mass="22484">MTAVLTFQQSVKSSENGTKDPSPQKEPKITSVKSLQPGFHFQNMIHPEPRARASADVGFYSWHIRPPPAATYSTVSAPWKTISKESWTENRKPWRKTGGSFQLAPSSLETFAMSIKENQRILGQRAERVPPPADIPMASSTSAASEVTLSVSLTEGSWPDDPDVSWYEDICPARGLKALEALDPRGYHLSTDDRLDTEYIRH</sequence>
<evidence type="ECO:0000313" key="2">
    <source>
        <dbReference type="EMBL" id="TNN66242.1"/>
    </source>
</evidence>
<organism evidence="2 3">
    <name type="scientific">Liparis tanakae</name>
    <name type="common">Tanaka's snailfish</name>
    <dbReference type="NCBI Taxonomy" id="230148"/>
    <lineage>
        <taxon>Eukaryota</taxon>
        <taxon>Metazoa</taxon>
        <taxon>Chordata</taxon>
        <taxon>Craniata</taxon>
        <taxon>Vertebrata</taxon>
        <taxon>Euteleostomi</taxon>
        <taxon>Actinopterygii</taxon>
        <taxon>Neopterygii</taxon>
        <taxon>Teleostei</taxon>
        <taxon>Neoteleostei</taxon>
        <taxon>Acanthomorphata</taxon>
        <taxon>Eupercaria</taxon>
        <taxon>Perciformes</taxon>
        <taxon>Cottioidei</taxon>
        <taxon>Cottales</taxon>
        <taxon>Liparidae</taxon>
        <taxon>Liparis</taxon>
    </lineage>
</organism>
<dbReference type="Proteomes" id="UP000314294">
    <property type="component" value="Unassembled WGS sequence"/>
</dbReference>
<comment type="caution">
    <text evidence="2">The sequence shown here is derived from an EMBL/GenBank/DDBJ whole genome shotgun (WGS) entry which is preliminary data.</text>
</comment>
<dbReference type="AlphaFoldDB" id="A0A4Z2HN79"/>